<dbReference type="Proteomes" id="UP000241247">
    <property type="component" value="Unassembled WGS sequence"/>
</dbReference>
<sequence>MAYEWNVQRARRTRILRTAAIIAATIMSVGVPLYIVIAALKY</sequence>
<dbReference type="EMBL" id="PZZZ01000013">
    <property type="protein sequence ID" value="PTM87775.1"/>
    <property type="molecule type" value="Genomic_DNA"/>
</dbReference>
<keyword evidence="1" id="KW-0472">Membrane</keyword>
<gene>
    <name evidence="2" type="ORF">C7449_11324</name>
</gene>
<keyword evidence="3" id="KW-1185">Reference proteome</keyword>
<organism evidence="2 3">
    <name type="scientific">Mycoplana dimorpha</name>
    <dbReference type="NCBI Taxonomy" id="28320"/>
    <lineage>
        <taxon>Bacteria</taxon>
        <taxon>Pseudomonadati</taxon>
        <taxon>Pseudomonadota</taxon>
        <taxon>Alphaproteobacteria</taxon>
        <taxon>Hyphomicrobiales</taxon>
        <taxon>Rhizobiaceae</taxon>
        <taxon>Mycoplana</taxon>
    </lineage>
</organism>
<evidence type="ECO:0000256" key="1">
    <source>
        <dbReference type="SAM" id="Phobius"/>
    </source>
</evidence>
<proteinExistence type="predicted"/>
<dbReference type="AlphaFoldDB" id="A0A2T5AM36"/>
<evidence type="ECO:0000313" key="3">
    <source>
        <dbReference type="Proteomes" id="UP000241247"/>
    </source>
</evidence>
<protein>
    <submittedName>
        <fullName evidence="2">Uncharacterized protein</fullName>
    </submittedName>
</protein>
<evidence type="ECO:0000313" key="2">
    <source>
        <dbReference type="EMBL" id="PTM87775.1"/>
    </source>
</evidence>
<name>A0A2T5AM36_MYCDI</name>
<comment type="caution">
    <text evidence="2">The sequence shown here is derived from an EMBL/GenBank/DDBJ whole genome shotgun (WGS) entry which is preliminary data.</text>
</comment>
<reference evidence="2 3" key="1">
    <citation type="submission" date="2018-04" db="EMBL/GenBank/DDBJ databases">
        <title>Genomic Encyclopedia of Type Strains, Phase IV (KMG-IV): sequencing the most valuable type-strain genomes for metagenomic binning, comparative biology and taxonomic classification.</title>
        <authorList>
            <person name="Goeker M."/>
        </authorList>
    </citation>
    <scope>NUCLEOTIDE SEQUENCE [LARGE SCALE GENOMIC DNA]</scope>
    <source>
        <strain evidence="2 3">DSM 7138</strain>
    </source>
</reference>
<feature type="transmembrane region" description="Helical" evidence="1">
    <location>
        <begin position="20"/>
        <end position="40"/>
    </location>
</feature>
<keyword evidence="1" id="KW-0812">Transmembrane</keyword>
<keyword evidence="1" id="KW-1133">Transmembrane helix</keyword>
<accession>A0A2T5AM36</accession>